<dbReference type="Pfam" id="PF02348">
    <property type="entry name" value="CTP_transf_3"/>
    <property type="match status" value="1"/>
</dbReference>
<dbReference type="CDD" id="cd02513">
    <property type="entry name" value="CMP-NeuAc_Synthase"/>
    <property type="match status" value="1"/>
</dbReference>
<reference evidence="7" key="1">
    <citation type="journal article" date="2020" name="Nat. Ecol. Evol.">
        <title>Deeply conserved synteny resolves early events in vertebrate evolution.</title>
        <authorList>
            <person name="Simakov O."/>
            <person name="Marletaz F."/>
            <person name="Yue J.X."/>
            <person name="O'Connell B."/>
            <person name="Jenkins J."/>
            <person name="Brandt A."/>
            <person name="Calef R."/>
            <person name="Tung C.H."/>
            <person name="Huang T.K."/>
            <person name="Schmutz J."/>
            <person name="Satoh N."/>
            <person name="Yu J.K."/>
            <person name="Putnam N.H."/>
            <person name="Green R.E."/>
            <person name="Rokhsar D.S."/>
        </authorList>
    </citation>
    <scope>NUCLEOTIDE SEQUENCE [LARGE SCALE GENOMIC DNA]</scope>
    <source>
        <strain evidence="7">S238N-H82</strain>
    </source>
</reference>
<evidence type="ECO:0000256" key="6">
    <source>
        <dbReference type="ARBA" id="ARBA00022695"/>
    </source>
</evidence>
<dbReference type="InterPro" id="IPR023214">
    <property type="entry name" value="HAD_sf"/>
</dbReference>
<evidence type="ECO:0000256" key="3">
    <source>
        <dbReference type="ARBA" id="ARBA00010726"/>
    </source>
</evidence>
<dbReference type="OrthoDB" id="10262032at2759"/>
<dbReference type="InterPro" id="IPR003329">
    <property type="entry name" value="Cytidylyl_trans"/>
</dbReference>
<reference evidence="8" key="2">
    <citation type="submission" date="2025-08" db="UniProtKB">
        <authorList>
            <consortium name="RefSeq"/>
        </authorList>
    </citation>
    <scope>IDENTIFICATION</scope>
    <source>
        <strain evidence="8">S238N-H82</strain>
        <tissue evidence="8">Testes</tissue>
    </source>
</reference>
<dbReference type="Gene3D" id="3.90.550.10">
    <property type="entry name" value="Spore Coat Polysaccharide Biosynthesis Protein SpsA, Chain A"/>
    <property type="match status" value="1"/>
</dbReference>
<dbReference type="AlphaFoldDB" id="A0A9J7HT52"/>
<dbReference type="RefSeq" id="XP_035662957.1">
    <property type="nucleotide sequence ID" value="XM_035807064.1"/>
</dbReference>
<dbReference type="GeneID" id="118406756"/>
<dbReference type="SUPFAM" id="SSF56784">
    <property type="entry name" value="HAD-like"/>
    <property type="match status" value="1"/>
</dbReference>
<organism evidence="7 8">
    <name type="scientific">Branchiostoma floridae</name>
    <name type="common">Florida lancelet</name>
    <name type="synonym">Amphioxus</name>
    <dbReference type="NCBI Taxonomy" id="7739"/>
    <lineage>
        <taxon>Eukaryota</taxon>
        <taxon>Metazoa</taxon>
        <taxon>Chordata</taxon>
        <taxon>Cephalochordata</taxon>
        <taxon>Leptocardii</taxon>
        <taxon>Amphioxiformes</taxon>
        <taxon>Branchiostomatidae</taxon>
        <taxon>Branchiostoma</taxon>
    </lineage>
</organism>
<dbReference type="OMA" id="NVICHIQ"/>
<name>A0A9J7HT52_BRAFL</name>
<dbReference type="PANTHER" id="PTHR21485:SF3">
    <property type="entry name" value="N-ACYLNEURAMINATE CYTIDYLYLTRANSFERASE"/>
    <property type="match status" value="1"/>
</dbReference>
<gene>
    <name evidence="8" type="primary">LOC118406756</name>
</gene>
<comment type="pathway">
    <text evidence="2">Amino-sugar metabolism; N-acetylneuraminate metabolism.</text>
</comment>
<dbReference type="InterPro" id="IPR036412">
    <property type="entry name" value="HAD-like_sf"/>
</dbReference>
<dbReference type="GO" id="GO:0008781">
    <property type="term" value="F:N-acylneuraminate cytidylyltransferase activity"/>
    <property type="evidence" value="ECO:0000318"/>
    <property type="project" value="GO_Central"/>
</dbReference>
<dbReference type="Proteomes" id="UP000001554">
    <property type="component" value="Chromosome 19"/>
</dbReference>
<evidence type="ECO:0000256" key="2">
    <source>
        <dbReference type="ARBA" id="ARBA00005141"/>
    </source>
</evidence>
<dbReference type="PANTHER" id="PTHR21485">
    <property type="entry name" value="HAD SUPERFAMILY MEMBERS CMAS AND KDSC"/>
    <property type="match status" value="1"/>
</dbReference>
<accession>A0A9J7HT52</accession>
<comment type="catalytic activity">
    <reaction evidence="1">
        <text>an N-acylneuraminate + CTP = a CMP-N-acyl-beta-neuraminate + diphosphate</text>
        <dbReference type="Rhea" id="RHEA:11344"/>
        <dbReference type="ChEBI" id="CHEBI:33019"/>
        <dbReference type="ChEBI" id="CHEBI:37563"/>
        <dbReference type="ChEBI" id="CHEBI:60073"/>
        <dbReference type="ChEBI" id="CHEBI:68671"/>
        <dbReference type="EC" id="2.7.7.43"/>
    </reaction>
</comment>
<dbReference type="InterPro" id="IPR050793">
    <property type="entry name" value="CMP-NeuNAc_synthase"/>
</dbReference>
<evidence type="ECO:0000256" key="1">
    <source>
        <dbReference type="ARBA" id="ARBA00001862"/>
    </source>
</evidence>
<sequence length="443" mass="49227">MDGDCATTEDLCMQRFGKKKPHRACLVLARGGSKGIPLKNIKPLAGTPLVGWVLRAAIDSEAFDSVWVSTDHDEIAAVSREFGAQVHRRSPEVSRDASTSLETIQEFIRAHPEVDIFGNVQATAPCVHPFHLRKAMKAMTEDGFDSLFAVVRRHAFRWKEVKEGEVTAPLNLNPEKRPRRQDWDGELIENGSFYFCTTALVQKGLLQGGKVGYLEMAAEYSVDIDIDIDWPIAEQRVLRFGYFGKEKRQAPCLVVVSAEGALTELRFISIVVTKSVFVQAPCLVVVSAEGALTEAQVHLSPTGEEFRSFNVHDINGMKQLANRGVEVRIISEDESQVHRQLAAKIGCKLEEGCEDKLAIVDSWRKDLGLDWLQVAYIGSDASDSECIKKAGVNGCPLDAQYPAKNYSRFVSKRRGGQGAIREFCEHVEITIEKANNENKPRPE</sequence>
<dbReference type="FunFam" id="3.90.550.10:FF:000074">
    <property type="entry name" value="N-acylneuraminate cytidylyltransferase A"/>
    <property type="match status" value="1"/>
</dbReference>
<evidence type="ECO:0000256" key="4">
    <source>
        <dbReference type="ARBA" id="ARBA00012491"/>
    </source>
</evidence>
<dbReference type="SUPFAM" id="SSF53448">
    <property type="entry name" value="Nucleotide-diphospho-sugar transferases"/>
    <property type="match status" value="1"/>
</dbReference>
<keyword evidence="7" id="KW-1185">Reference proteome</keyword>
<keyword evidence="6" id="KW-0548">Nucleotidyltransferase</keyword>
<proteinExistence type="inferred from homology"/>
<evidence type="ECO:0000313" key="7">
    <source>
        <dbReference type="Proteomes" id="UP000001554"/>
    </source>
</evidence>
<comment type="similarity">
    <text evidence="3">Belongs to the CMP-NeuNAc synthase family.</text>
</comment>
<dbReference type="KEGG" id="bfo:118406756"/>
<dbReference type="FunFam" id="3.40.50.1000:FF:000082">
    <property type="entry name" value="N-acylneuraminate cytidylyltransferase A"/>
    <property type="match status" value="1"/>
</dbReference>
<dbReference type="InterPro" id="IPR029044">
    <property type="entry name" value="Nucleotide-diphossugar_trans"/>
</dbReference>
<protein>
    <recommendedName>
        <fullName evidence="4">N-acylneuraminate cytidylyltransferase</fullName>
        <ecNumber evidence="4">2.7.7.43</ecNumber>
    </recommendedName>
</protein>
<evidence type="ECO:0000313" key="8">
    <source>
        <dbReference type="RefSeq" id="XP_035662957.1"/>
    </source>
</evidence>
<dbReference type="Gene3D" id="3.40.50.1000">
    <property type="entry name" value="HAD superfamily/HAD-like"/>
    <property type="match status" value="1"/>
</dbReference>
<evidence type="ECO:0000256" key="5">
    <source>
        <dbReference type="ARBA" id="ARBA00022679"/>
    </source>
</evidence>
<dbReference type="EC" id="2.7.7.43" evidence="4"/>
<keyword evidence="5" id="KW-0808">Transferase</keyword>